<dbReference type="InterPro" id="IPR025455">
    <property type="entry name" value="DUF4276"/>
</dbReference>
<proteinExistence type="predicted"/>
<evidence type="ECO:0000313" key="2">
    <source>
        <dbReference type="Proteomes" id="UP000243820"/>
    </source>
</evidence>
<comment type="caution">
    <text evidence="1">The sequence shown here is derived from an EMBL/GenBank/DDBJ whole genome shotgun (WGS) entry which is preliminary data.</text>
</comment>
<dbReference type="RefSeq" id="WP_095641857.1">
    <property type="nucleotide sequence ID" value="NZ_LMVO01000005.1"/>
</dbReference>
<dbReference type="AlphaFoldDB" id="A0AAX0Q9Q5"/>
<dbReference type="Proteomes" id="UP000243820">
    <property type="component" value="Unassembled WGS sequence"/>
</dbReference>
<reference evidence="1 2" key="1">
    <citation type="journal article" date="2017" name="BMC Genomics">
        <title>Genomic analysis of methanogenic archaea reveals a shift towards energy conservation.</title>
        <authorList>
            <person name="Gilmore S.P."/>
            <person name="Henske J.K."/>
            <person name="Sexton J.A."/>
            <person name="Solomon K.V."/>
            <person name="Seppala S."/>
            <person name="Yoo J.I."/>
            <person name="Huyett L.M."/>
            <person name="Pressman A."/>
            <person name="Cogan J.Z."/>
            <person name="Kivenson V."/>
            <person name="Peng X."/>
            <person name="Tan Y."/>
            <person name="Valentine D.L."/>
            <person name="O'Malley M.A."/>
        </authorList>
    </citation>
    <scope>NUCLEOTIDE SEQUENCE [LARGE SCALE GENOMIC DNA]</scope>
    <source>
        <strain evidence="1 2">XII</strain>
    </source>
</reference>
<sequence>MLLKIHAEGDTEKRFVNSVLKPYLTSLGFIVRVQTNQTDAAHFGGLSTYAQFRKNTLRLRGHEPCLITTMIDLYQLPSDFPGKDEAESRNYPDEKVVFLERKLEEDLHELSPDFISYIQLHEFEALLFSSIDTINTTLQNATPSTLRKLEAVLHKFGEPEKIDTNKGPSVHLKEIYENQYQKIYHGIPIAEQIGLEAIREACSHFDNWLEKLEAYACSHR</sequence>
<dbReference type="Pfam" id="PF14103">
    <property type="entry name" value="DUF4276"/>
    <property type="match status" value="1"/>
</dbReference>
<name>A0AAX0Q9Q5_9EURY</name>
<dbReference type="EMBL" id="LMVO01000005">
    <property type="protein sequence ID" value="PAV09859.1"/>
    <property type="molecule type" value="Genomic_DNA"/>
</dbReference>
<organism evidence="1 2">
    <name type="scientific">Methanocorpusculum parvum</name>
    <dbReference type="NCBI Taxonomy" id="2193"/>
    <lineage>
        <taxon>Archaea</taxon>
        <taxon>Methanobacteriati</taxon>
        <taxon>Methanobacteriota</taxon>
        <taxon>Stenosarchaea group</taxon>
        <taxon>Methanomicrobia</taxon>
        <taxon>Methanomicrobiales</taxon>
        <taxon>Methanocorpusculaceae</taxon>
        <taxon>Methanocorpusculum</taxon>
    </lineage>
</organism>
<evidence type="ECO:0000313" key="1">
    <source>
        <dbReference type="EMBL" id="PAV09859.1"/>
    </source>
</evidence>
<evidence type="ECO:0008006" key="3">
    <source>
        <dbReference type="Google" id="ProtNLM"/>
    </source>
</evidence>
<accession>A0AAX0Q9Q5</accession>
<protein>
    <recommendedName>
        <fullName evidence="3">DUF4276 family protein</fullName>
    </recommendedName>
</protein>
<gene>
    <name evidence="1" type="ORF">ASJ83_04700</name>
</gene>
<keyword evidence="2" id="KW-1185">Reference proteome</keyword>